<sequence length="79" mass="8785">MSILMVECKVLGVQVQRSLKSVCLQDVVLVEQTDENGLGLSLVNILEANTLQMMTTFNAKSYCGFDSNPKNFMQLELGR</sequence>
<evidence type="ECO:0000313" key="3">
    <source>
        <dbReference type="Proteomes" id="UP000499080"/>
    </source>
</evidence>
<gene>
    <name evidence="1" type="ORF">AVEN_114200_1</name>
    <name evidence="2" type="ORF">AVEN_229995_1</name>
</gene>
<dbReference type="EMBL" id="BGPR01028668">
    <property type="protein sequence ID" value="GBN99967.1"/>
    <property type="molecule type" value="Genomic_DNA"/>
</dbReference>
<evidence type="ECO:0000313" key="2">
    <source>
        <dbReference type="EMBL" id="GBN99967.1"/>
    </source>
</evidence>
<reference evidence="2 3" key="1">
    <citation type="journal article" date="2019" name="Sci. Rep.">
        <title>Orb-weaving spider Araneus ventricosus genome elucidates the spidroin gene catalogue.</title>
        <authorList>
            <person name="Kono N."/>
            <person name="Nakamura H."/>
            <person name="Ohtoshi R."/>
            <person name="Moran D.A.P."/>
            <person name="Shinohara A."/>
            <person name="Yoshida Y."/>
            <person name="Fujiwara M."/>
            <person name="Mori M."/>
            <person name="Tomita M."/>
            <person name="Arakawa K."/>
        </authorList>
    </citation>
    <scope>NUCLEOTIDE SEQUENCE [LARGE SCALE GENOMIC DNA]</scope>
</reference>
<proteinExistence type="predicted"/>
<dbReference type="Proteomes" id="UP000499080">
    <property type="component" value="Unassembled WGS sequence"/>
</dbReference>
<comment type="caution">
    <text evidence="2">The sequence shown here is derived from an EMBL/GenBank/DDBJ whole genome shotgun (WGS) entry which is preliminary data.</text>
</comment>
<protein>
    <submittedName>
        <fullName evidence="2">Uncharacterized protein</fullName>
    </submittedName>
</protein>
<name>A0A4Y2THD4_ARAVE</name>
<keyword evidence="3" id="KW-1185">Reference proteome</keyword>
<accession>A0A4Y2THD4</accession>
<organism evidence="2 3">
    <name type="scientific">Araneus ventricosus</name>
    <name type="common">Orbweaver spider</name>
    <name type="synonym">Epeira ventricosa</name>
    <dbReference type="NCBI Taxonomy" id="182803"/>
    <lineage>
        <taxon>Eukaryota</taxon>
        <taxon>Metazoa</taxon>
        <taxon>Ecdysozoa</taxon>
        <taxon>Arthropoda</taxon>
        <taxon>Chelicerata</taxon>
        <taxon>Arachnida</taxon>
        <taxon>Araneae</taxon>
        <taxon>Araneomorphae</taxon>
        <taxon>Entelegynae</taxon>
        <taxon>Araneoidea</taxon>
        <taxon>Araneidae</taxon>
        <taxon>Araneus</taxon>
    </lineage>
</organism>
<dbReference type="AlphaFoldDB" id="A0A4Y2THD4"/>
<dbReference type="EMBL" id="BGPR01028665">
    <property type="protein sequence ID" value="GBN99963.1"/>
    <property type="molecule type" value="Genomic_DNA"/>
</dbReference>
<evidence type="ECO:0000313" key="1">
    <source>
        <dbReference type="EMBL" id="GBN99963.1"/>
    </source>
</evidence>